<dbReference type="InterPro" id="IPR000601">
    <property type="entry name" value="PKD_dom"/>
</dbReference>
<feature type="chain" id="PRO_5027029536" description="PKD domain-containing protein" evidence="4">
    <location>
        <begin position="24"/>
        <end position="581"/>
    </location>
</feature>
<dbReference type="InterPro" id="IPR013783">
    <property type="entry name" value="Ig-like_fold"/>
</dbReference>
<keyword evidence="2" id="KW-0433">Leucine-rich repeat</keyword>
<dbReference type="PROSITE" id="PS50093">
    <property type="entry name" value="PKD"/>
    <property type="match status" value="1"/>
</dbReference>
<dbReference type="PANTHER" id="PTHR47114:SF2">
    <property type="entry name" value="OLIGODENDROCYTE-MYELIN GLYCOPROTEIN"/>
    <property type="match status" value="1"/>
</dbReference>
<protein>
    <recommendedName>
        <fullName evidence="5">PKD domain-containing protein</fullName>
    </recommendedName>
</protein>
<sequence>MRHYLLFLFHIGILLSVSSPLHAQYVSIPDANFRAYLESRFPSCMQAGKMDTTCIDIITNKQIDVPSLAISNLSGIQYFDQLERLNCENNTLTFLPPLPVSLKDLSCGSNKLIVLPALPPSLLNLFCGINQLTSLPYLPMALENLACNDNKLTLLPDLPDSLIYLYCYNNQLQSLPRLPQSLTHIACLHNQLTTLPALPESLRYLRSEYNQLTSLPVLPSALYEINVDHNLLTVLPSLPQGLDNLSCSENPIEQLPLLPASLRYLTCRNSLLTSLPYLPYGLESLRCDRNKITILPNLPETLITLLCNQNAITCLPVLPDALTILVTDTLCRPNLPSNLKTNIPLTTPLCSALTFSHTRVCVGDSTSFELKDTNCYAFLWDFDDPVTGAQNTSTLQSPKHLFSKPGTFQVKLISYVSDPATVITQTVTVDKLPRIDFGNDHSMCPDENITLNAGDGFETYRWQDGSDAQIYAVKTAGTYTVTATNACGTVADAIHLSSYSLILPNLFTPNKDGYNETFEVKGTNGDYGSLEVYNAWGAQVFGAERYYNNWNGEGLSEGVYYYSFTLKNCPVQKGWVQIIRR</sequence>
<name>A0A6N4SN78_CYTH3</name>
<comment type="similarity">
    <text evidence="1">Belongs to the LRR-containing bacterial E3 ligase family.</text>
</comment>
<dbReference type="SUPFAM" id="SSF52058">
    <property type="entry name" value="L domain-like"/>
    <property type="match status" value="1"/>
</dbReference>
<dbReference type="InterPro" id="IPR051071">
    <property type="entry name" value="LRR-bact_E3_ubiq_ligases"/>
</dbReference>
<reference evidence="6 7" key="1">
    <citation type="journal article" date="2007" name="Appl. Environ. Microbiol.">
        <title>Genome sequence of the cellulolytic gliding bacterium Cytophaga hutchinsonii.</title>
        <authorList>
            <person name="Xie G."/>
            <person name="Bruce D.C."/>
            <person name="Challacombe J.F."/>
            <person name="Chertkov O."/>
            <person name="Detter J.C."/>
            <person name="Gilna P."/>
            <person name="Han C.S."/>
            <person name="Lucas S."/>
            <person name="Misra M."/>
            <person name="Myers G.L."/>
            <person name="Richardson P."/>
            <person name="Tapia R."/>
            <person name="Thayer N."/>
            <person name="Thompson L.S."/>
            <person name="Brettin T.S."/>
            <person name="Henrissat B."/>
            <person name="Wilson D.B."/>
            <person name="McBride M.J."/>
        </authorList>
    </citation>
    <scope>NUCLEOTIDE SEQUENCE [LARGE SCALE GENOMIC DNA]</scope>
    <source>
        <strain evidence="7">ATCC 33406 / DSM 1761 / CIP 103989 / NBRC 15051 / NCIMB 9469 / D465</strain>
    </source>
</reference>
<accession>A0A6N4SN78</accession>
<dbReference type="KEGG" id="chu:CHU_0459"/>
<evidence type="ECO:0000256" key="2">
    <source>
        <dbReference type="ARBA" id="ARBA00022614"/>
    </source>
</evidence>
<dbReference type="OrthoDB" id="1491125at2"/>
<evidence type="ECO:0000256" key="3">
    <source>
        <dbReference type="ARBA" id="ARBA00022737"/>
    </source>
</evidence>
<keyword evidence="7" id="KW-1185">Reference proteome</keyword>
<evidence type="ECO:0000256" key="4">
    <source>
        <dbReference type="SAM" id="SignalP"/>
    </source>
</evidence>
<dbReference type="Pfam" id="PF13585">
    <property type="entry name" value="CHU_C"/>
    <property type="match status" value="1"/>
</dbReference>
<dbReference type="InterPro" id="IPR035986">
    <property type="entry name" value="PKD_dom_sf"/>
</dbReference>
<dbReference type="EMBL" id="CP000383">
    <property type="protein sequence ID" value="ABG57748.1"/>
    <property type="molecule type" value="Genomic_DNA"/>
</dbReference>
<dbReference type="SUPFAM" id="SSF49299">
    <property type="entry name" value="PKD domain"/>
    <property type="match status" value="1"/>
</dbReference>
<proteinExistence type="inferred from homology"/>
<dbReference type="InterPro" id="IPR032675">
    <property type="entry name" value="LRR_dom_sf"/>
</dbReference>
<evidence type="ECO:0000313" key="7">
    <source>
        <dbReference type="Proteomes" id="UP000001822"/>
    </source>
</evidence>
<dbReference type="AlphaFoldDB" id="A0A6N4SN78"/>
<gene>
    <name evidence="6" type="ordered locus">CHU_0459</name>
</gene>
<keyword evidence="4" id="KW-0732">Signal</keyword>
<keyword evidence="3" id="KW-0677">Repeat</keyword>
<evidence type="ECO:0000259" key="5">
    <source>
        <dbReference type="PROSITE" id="PS50093"/>
    </source>
</evidence>
<dbReference type="CDD" id="cd00146">
    <property type="entry name" value="PKD"/>
    <property type="match status" value="1"/>
</dbReference>
<feature type="signal peptide" evidence="4">
    <location>
        <begin position="1"/>
        <end position="23"/>
    </location>
</feature>
<dbReference type="Gene3D" id="3.80.10.10">
    <property type="entry name" value="Ribonuclease Inhibitor"/>
    <property type="match status" value="1"/>
</dbReference>
<dbReference type="SMART" id="SM00364">
    <property type="entry name" value="LRR_BAC"/>
    <property type="match status" value="12"/>
</dbReference>
<evidence type="ECO:0000313" key="6">
    <source>
        <dbReference type="EMBL" id="ABG57748.1"/>
    </source>
</evidence>
<dbReference type="PANTHER" id="PTHR47114">
    <property type="match status" value="1"/>
</dbReference>
<evidence type="ECO:0000256" key="1">
    <source>
        <dbReference type="ARBA" id="ARBA00009868"/>
    </source>
</evidence>
<dbReference type="RefSeq" id="WP_011583864.1">
    <property type="nucleotide sequence ID" value="NC_008255.1"/>
</dbReference>
<feature type="domain" description="PKD" evidence="5">
    <location>
        <begin position="377"/>
        <end position="412"/>
    </location>
</feature>
<organism evidence="6 7">
    <name type="scientific">Cytophaga hutchinsonii (strain ATCC 33406 / DSM 1761 / CIP 103989 / NBRC 15051 / NCIMB 9469 / D465)</name>
    <dbReference type="NCBI Taxonomy" id="269798"/>
    <lineage>
        <taxon>Bacteria</taxon>
        <taxon>Pseudomonadati</taxon>
        <taxon>Bacteroidota</taxon>
        <taxon>Cytophagia</taxon>
        <taxon>Cytophagales</taxon>
        <taxon>Cytophagaceae</taxon>
        <taxon>Cytophaga</taxon>
    </lineage>
</organism>
<dbReference type="Gene3D" id="2.60.40.10">
    <property type="entry name" value="Immunoglobulins"/>
    <property type="match status" value="1"/>
</dbReference>
<dbReference type="Proteomes" id="UP000001822">
    <property type="component" value="Chromosome"/>
</dbReference>